<gene>
    <name evidence="1" type="ORF">Selli1_05850</name>
</gene>
<protein>
    <submittedName>
        <fullName evidence="1">Uncharacterized protein</fullName>
    </submittedName>
</protein>
<keyword evidence="2" id="KW-1185">Reference proteome</keyword>
<dbReference type="Proteomes" id="UP001145145">
    <property type="component" value="Unassembled WGS sequence"/>
</dbReference>
<sequence length="356" mass="39563">MKKCNIVYAGKNRNGTDRYWCTTHHAPAGNGKGEKFHTCLAQSNPATDVPQDSLTVNLQEESGNIALWAYVPAVYDTAKMDSAFGIRVQTGNEADKFCHLLQITNGDQQVSFDYTAAVSYLASNILNQKTAYLECPHCGFPHLDKDWFAANPHKKHLCSGCGRNFYEKTAEIGNPIIKANGLFSEFHFPANFVKATRKLSIKQQDFPLGISIWGFNPAFFCTGPETETEGIHVHAYTQDNSRPVIDATYSEVEIDGICLDANMVQLYMAQKTLPYLKDRIASVKCPDCGTDLFETGRQSCLPATQHVCPKCGKEIKTRRKIVASPMPDIIERLKGKTNLPLSGQDILDVCPQLSEW</sequence>
<dbReference type="RefSeq" id="WP_281872272.1">
    <property type="nucleotide sequence ID" value="NZ_BSBO01000004.1"/>
</dbReference>
<accession>A0A9W6C347</accession>
<reference evidence="1 2" key="1">
    <citation type="journal article" date="2023" name="Int. J. Syst. Evol. Microbiol.">
        <title>Sellimonas catena sp. nov., isolated from human faeces.</title>
        <authorList>
            <person name="Hisatomi A."/>
            <person name="Ohkuma M."/>
            <person name="Sakamoto M."/>
        </authorList>
    </citation>
    <scope>NUCLEOTIDE SEQUENCE [LARGE SCALE GENOMIC DNA]</scope>
    <source>
        <strain evidence="1 2">12EGH17</strain>
    </source>
</reference>
<proteinExistence type="predicted"/>
<comment type="caution">
    <text evidence="1">The sequence shown here is derived from an EMBL/GenBank/DDBJ whole genome shotgun (WGS) entry which is preliminary data.</text>
</comment>
<organism evidence="1 2">
    <name type="scientific">Sellimonas catena</name>
    <dbReference type="NCBI Taxonomy" id="2994035"/>
    <lineage>
        <taxon>Bacteria</taxon>
        <taxon>Bacillati</taxon>
        <taxon>Bacillota</taxon>
        <taxon>Clostridia</taxon>
        <taxon>Lachnospirales</taxon>
        <taxon>Lachnospiraceae</taxon>
        <taxon>Sellimonas</taxon>
    </lineage>
</organism>
<name>A0A9W6C347_9FIRM</name>
<evidence type="ECO:0000313" key="2">
    <source>
        <dbReference type="Proteomes" id="UP001145145"/>
    </source>
</evidence>
<dbReference type="EMBL" id="BSBO01000004">
    <property type="protein sequence ID" value="GLG03411.1"/>
    <property type="molecule type" value="Genomic_DNA"/>
</dbReference>
<dbReference type="AlphaFoldDB" id="A0A9W6C347"/>
<evidence type="ECO:0000313" key="1">
    <source>
        <dbReference type="EMBL" id="GLG03411.1"/>
    </source>
</evidence>